<evidence type="ECO:0000313" key="1">
    <source>
        <dbReference type="EnsemblPlants" id="MELO3C032225.2.1"/>
    </source>
</evidence>
<reference evidence="1" key="1">
    <citation type="submission" date="2023-03" db="UniProtKB">
        <authorList>
            <consortium name="EnsemblPlants"/>
        </authorList>
    </citation>
    <scope>IDENTIFICATION</scope>
</reference>
<proteinExistence type="predicted"/>
<sequence>MRRSRWKDEEEGKKRRREKFKGEALELTEENMGELEGRWPTNLQLATELQRENFFFCPSLSNGINLYPLPSVEIHSNPRAKSNLTNASKTPNAAGHQRIKLHPQPRLQSCRPSTIVVCHWQTSPTIHLRYVHPAFHSPHSPFSLPSSSFLSSLTLFHSQTFSTTNESGSEVVRFKKGDITKWFIDGVLLMPLSLSTLLSDIGLNIQEAHVFSTIDGYSSDIMALLSGFARVYTEVLQKSIGAVKPYLRQFIDV</sequence>
<dbReference type="AlphaFoldDB" id="A0A9I9EDG9"/>
<name>A0A9I9EDG9_CUCME</name>
<dbReference type="Gramene" id="MELO3C032225.2.1">
    <property type="protein sequence ID" value="MELO3C032225.2.1"/>
    <property type="gene ID" value="MELO3C032225.2"/>
</dbReference>
<dbReference type="EnsemblPlants" id="MELO3C032225.2.1">
    <property type="protein sequence ID" value="MELO3C032225.2.1"/>
    <property type="gene ID" value="MELO3C032225.2"/>
</dbReference>
<organism evidence="1">
    <name type="scientific">Cucumis melo</name>
    <name type="common">Muskmelon</name>
    <dbReference type="NCBI Taxonomy" id="3656"/>
    <lineage>
        <taxon>Eukaryota</taxon>
        <taxon>Viridiplantae</taxon>
        <taxon>Streptophyta</taxon>
        <taxon>Embryophyta</taxon>
        <taxon>Tracheophyta</taxon>
        <taxon>Spermatophyta</taxon>
        <taxon>Magnoliopsida</taxon>
        <taxon>eudicotyledons</taxon>
        <taxon>Gunneridae</taxon>
        <taxon>Pentapetalae</taxon>
        <taxon>rosids</taxon>
        <taxon>fabids</taxon>
        <taxon>Cucurbitales</taxon>
        <taxon>Cucurbitaceae</taxon>
        <taxon>Benincaseae</taxon>
        <taxon>Cucumis</taxon>
    </lineage>
</organism>
<accession>A0A9I9EDG9</accession>
<protein>
    <submittedName>
        <fullName evidence="1">Uncharacterized protein</fullName>
    </submittedName>
</protein>